<protein>
    <submittedName>
        <fullName evidence="2">DUF5723 family protein</fullName>
    </submittedName>
</protein>
<reference evidence="2" key="1">
    <citation type="submission" date="2022-06" db="EMBL/GenBank/DDBJ databases">
        <title>Gracilimonas sp. CAU 1638 isolated from sea sediment.</title>
        <authorList>
            <person name="Kim W."/>
        </authorList>
    </citation>
    <scope>NUCLEOTIDE SEQUENCE</scope>
    <source>
        <strain evidence="2">CAU 1638</strain>
    </source>
</reference>
<dbReference type="Proteomes" id="UP001139125">
    <property type="component" value="Unassembled WGS sequence"/>
</dbReference>
<evidence type="ECO:0000313" key="3">
    <source>
        <dbReference type="Proteomes" id="UP001139125"/>
    </source>
</evidence>
<dbReference type="Pfam" id="PF18990">
    <property type="entry name" value="DUF5723"/>
    <property type="match status" value="1"/>
</dbReference>
<dbReference type="RefSeq" id="WP_255135800.1">
    <property type="nucleotide sequence ID" value="NZ_JANDBC010000003.1"/>
</dbReference>
<name>A0A9X2RH58_9BACT</name>
<dbReference type="EMBL" id="JANDBC010000003">
    <property type="protein sequence ID" value="MCP9292902.1"/>
    <property type="molecule type" value="Genomic_DNA"/>
</dbReference>
<proteinExistence type="predicted"/>
<evidence type="ECO:0000313" key="2">
    <source>
        <dbReference type="EMBL" id="MCP9292902.1"/>
    </source>
</evidence>
<dbReference type="InterPro" id="IPR043781">
    <property type="entry name" value="DUF5723"/>
</dbReference>
<dbReference type="AlphaFoldDB" id="A0A9X2RH58"/>
<organism evidence="2 3">
    <name type="scientific">Gracilimonas sediminicola</name>
    <dbReference type="NCBI Taxonomy" id="2952158"/>
    <lineage>
        <taxon>Bacteria</taxon>
        <taxon>Pseudomonadati</taxon>
        <taxon>Balneolota</taxon>
        <taxon>Balneolia</taxon>
        <taxon>Balneolales</taxon>
        <taxon>Balneolaceae</taxon>
        <taxon>Gracilimonas</taxon>
    </lineage>
</organism>
<feature type="domain" description="DUF5723" evidence="1">
    <location>
        <begin position="86"/>
        <end position="452"/>
    </location>
</feature>
<comment type="caution">
    <text evidence="2">The sequence shown here is derived from an EMBL/GenBank/DDBJ whole genome shotgun (WGS) entry which is preliminary data.</text>
</comment>
<evidence type="ECO:0000259" key="1">
    <source>
        <dbReference type="Pfam" id="PF18990"/>
    </source>
</evidence>
<sequence length="485" mass="53589">MLAQPVITPRNMALGGGGSTYITDYNANFYNPANLMIRDREGDFSIGVGIGGFFFNPFESFDDPNLQYENARDYLSAYESGNRASFSSNRDEILDDNYPRNATLSDNTTRYDVTVLGMKWKRENRSFSVALRTRTSSNFRAGKGWYVNEFQEDRDGNSVLDRTLIHRYQTLHELSFGYAESFPFLTGLTPRLDNFVIGIAPKIVVSGNYQNAAWENVYQQQGNSVQRIESFSYDATGEFSASTGAYFSGSNIQTANTQSFNNNYFSFDGIGAGLDIGVTYLLTLGSDLSAIRPDQQPTRKSLRLSFSMTDIGFVSYNNDKLTISMDTDTTTGAAVPSNVSNEMFTGTRGQYISFIEQYGEDNPFTGTNRSRASFSTLLPMAVHGGALLEINRLKLMGDVSIGLTNNAFNSTKIISSVGVEIRPLKFLPLRGGIQFKAAQPNFLSLGTAIETKKWDFSVAALLTPNSLTNQPTITGVSVATLQFHF</sequence>
<gene>
    <name evidence="2" type="ORF">NM125_15030</name>
</gene>
<dbReference type="Gene3D" id="2.40.160.60">
    <property type="entry name" value="Outer membrane protein transport protein (OMPP1/FadL/TodX)"/>
    <property type="match status" value="1"/>
</dbReference>
<accession>A0A9X2RH58</accession>
<keyword evidence="3" id="KW-1185">Reference proteome</keyword>